<dbReference type="SUPFAM" id="SSF46894">
    <property type="entry name" value="C-terminal effector domain of the bipartite response regulators"/>
    <property type="match status" value="1"/>
</dbReference>
<evidence type="ECO:0000313" key="6">
    <source>
        <dbReference type="Proteomes" id="UP000095713"/>
    </source>
</evidence>
<dbReference type="Gene3D" id="3.40.50.2300">
    <property type="match status" value="1"/>
</dbReference>
<sequence>MPDKILFFDNCHMIKIGFQQILKNYSAAQFITVLWNNIDDRMNEAIDYHKPDILIINFDTIQKGVIDKVIDYIKNNHKKLKTILLSNFMPEFILDVFFFKGVLGFLHINSKGIDIVNCIKRVQNKQVYISSELEKKKDQNVNGFIKRSLSILTKKEVEVTELIIKGKTSKEIALILNNSPRTIETHRKNIAEKFDILGQGKLTFFLVGNRKIISELLKTSKENIENE</sequence>
<accession>A0A1E5T847</accession>
<dbReference type="GO" id="GO:0003677">
    <property type="term" value="F:DNA binding"/>
    <property type="evidence" value="ECO:0007669"/>
    <property type="project" value="UniProtKB-KW"/>
</dbReference>
<dbReference type="InterPro" id="IPR036388">
    <property type="entry name" value="WH-like_DNA-bd_sf"/>
</dbReference>
<dbReference type="PANTHER" id="PTHR44688:SF16">
    <property type="entry name" value="DNA-BINDING TRANSCRIPTIONAL ACTIVATOR DEVR_DOSR"/>
    <property type="match status" value="1"/>
</dbReference>
<dbReference type="RefSeq" id="WP_069830668.1">
    <property type="nucleotide sequence ID" value="NZ_MDJD01000047.1"/>
</dbReference>
<evidence type="ECO:0000256" key="2">
    <source>
        <dbReference type="ARBA" id="ARBA00023125"/>
    </source>
</evidence>
<dbReference type="EMBL" id="MDJD01000047">
    <property type="protein sequence ID" value="OEK07540.1"/>
    <property type="molecule type" value="Genomic_DNA"/>
</dbReference>
<dbReference type="SMART" id="SM00421">
    <property type="entry name" value="HTH_LUXR"/>
    <property type="match status" value="1"/>
</dbReference>
<dbReference type="InterPro" id="IPR016032">
    <property type="entry name" value="Sig_transdc_resp-reg_C-effctor"/>
</dbReference>
<keyword evidence="1" id="KW-0805">Transcription regulation</keyword>
<dbReference type="PANTHER" id="PTHR44688">
    <property type="entry name" value="DNA-BINDING TRANSCRIPTIONAL ACTIVATOR DEVR_DOSR"/>
    <property type="match status" value="1"/>
</dbReference>
<name>A0A1E5T847_9FLAO</name>
<dbReference type="PROSITE" id="PS50043">
    <property type="entry name" value="HTH_LUXR_2"/>
    <property type="match status" value="1"/>
</dbReference>
<keyword evidence="3" id="KW-0804">Transcription</keyword>
<organism evidence="5 6">
    <name type="scientific">Flavivirga aquatica</name>
    <dbReference type="NCBI Taxonomy" id="1849968"/>
    <lineage>
        <taxon>Bacteria</taxon>
        <taxon>Pseudomonadati</taxon>
        <taxon>Bacteroidota</taxon>
        <taxon>Flavobacteriia</taxon>
        <taxon>Flavobacteriales</taxon>
        <taxon>Flavobacteriaceae</taxon>
        <taxon>Flavivirga</taxon>
    </lineage>
</organism>
<dbReference type="OrthoDB" id="1161142at2"/>
<dbReference type="CDD" id="cd06170">
    <property type="entry name" value="LuxR_C_like"/>
    <property type="match status" value="1"/>
</dbReference>
<comment type="caution">
    <text evidence="5">The sequence shown here is derived from an EMBL/GenBank/DDBJ whole genome shotgun (WGS) entry which is preliminary data.</text>
</comment>
<keyword evidence="2" id="KW-0238">DNA-binding</keyword>
<evidence type="ECO:0000256" key="1">
    <source>
        <dbReference type="ARBA" id="ARBA00023015"/>
    </source>
</evidence>
<dbReference type="AlphaFoldDB" id="A0A1E5T847"/>
<dbReference type="Proteomes" id="UP000095713">
    <property type="component" value="Unassembled WGS sequence"/>
</dbReference>
<evidence type="ECO:0000313" key="5">
    <source>
        <dbReference type="EMBL" id="OEK07540.1"/>
    </source>
</evidence>
<dbReference type="InterPro" id="IPR000792">
    <property type="entry name" value="Tscrpt_reg_LuxR_C"/>
</dbReference>
<evidence type="ECO:0000259" key="4">
    <source>
        <dbReference type="PROSITE" id="PS50043"/>
    </source>
</evidence>
<dbReference type="Gene3D" id="1.10.10.10">
    <property type="entry name" value="Winged helix-like DNA-binding domain superfamily/Winged helix DNA-binding domain"/>
    <property type="match status" value="1"/>
</dbReference>
<protein>
    <recommendedName>
        <fullName evidence="4">HTH luxR-type domain-containing protein</fullName>
    </recommendedName>
</protein>
<reference evidence="5 6" key="1">
    <citation type="submission" date="2016-05" db="EMBL/GenBank/DDBJ databases">
        <title>Draft Genome Sequence of Algibacter sp. Strain SK-16 Isolated from the Surface Water of Aburatsubo Inlet.</title>
        <authorList>
            <person name="Wong S.-K."/>
            <person name="Yoshizawa S."/>
            <person name="Nakajima Y."/>
            <person name="Ogura Y."/>
            <person name="Tetsuya H."/>
            <person name="Hamasaki K."/>
        </authorList>
    </citation>
    <scope>NUCLEOTIDE SEQUENCE [LARGE SCALE GENOMIC DNA]</scope>
    <source>
        <strain evidence="5 6">SK-16</strain>
    </source>
</reference>
<evidence type="ECO:0000256" key="3">
    <source>
        <dbReference type="ARBA" id="ARBA00023163"/>
    </source>
</evidence>
<dbReference type="GO" id="GO:0006355">
    <property type="term" value="P:regulation of DNA-templated transcription"/>
    <property type="evidence" value="ECO:0007669"/>
    <property type="project" value="InterPro"/>
</dbReference>
<proteinExistence type="predicted"/>
<gene>
    <name evidence="5" type="ORF">A8C32_17235</name>
</gene>
<dbReference type="Pfam" id="PF00196">
    <property type="entry name" value="GerE"/>
    <property type="match status" value="1"/>
</dbReference>
<dbReference type="STRING" id="1849968.A8C32_17235"/>
<dbReference type="PRINTS" id="PR00038">
    <property type="entry name" value="HTHLUXR"/>
</dbReference>
<keyword evidence="6" id="KW-1185">Reference proteome</keyword>
<feature type="domain" description="HTH luxR-type" evidence="4">
    <location>
        <begin position="145"/>
        <end position="210"/>
    </location>
</feature>